<accession>A0A4R8CME9</accession>
<sequence length="138" mass="14894">MKIPRRTLEALPLSICLATSGYIHAQLYVRSYHFIPTIGPSFHWDAAASMAVAVLLLIRNAGVLRILAAGLCLSGLGGFTLSRTVGLFGFTERGWQPSPQAPLSVVAWVAALVLLLVPAIRQFREHQDAGEHVAVGHQ</sequence>
<feature type="transmembrane region" description="Helical" evidence="1">
    <location>
        <begin position="101"/>
        <end position="120"/>
    </location>
</feature>
<keyword evidence="1" id="KW-1133">Transmembrane helix</keyword>
<feature type="transmembrane region" description="Helical" evidence="1">
    <location>
        <begin position="41"/>
        <end position="58"/>
    </location>
</feature>
<protein>
    <submittedName>
        <fullName evidence="2">Uncharacterized protein</fullName>
    </submittedName>
</protein>
<dbReference type="RefSeq" id="WP_202871554.1">
    <property type="nucleotide sequence ID" value="NZ_SODP01000001.1"/>
</dbReference>
<feature type="transmembrane region" description="Helical" evidence="1">
    <location>
        <begin position="63"/>
        <end position="81"/>
    </location>
</feature>
<keyword evidence="1" id="KW-0812">Transmembrane</keyword>
<comment type="caution">
    <text evidence="2">The sequence shown here is derived from an EMBL/GenBank/DDBJ whole genome shotgun (WGS) entry which is preliminary data.</text>
</comment>
<gene>
    <name evidence="2" type="ORF">EV653_2379</name>
</gene>
<reference evidence="2 3" key="1">
    <citation type="submission" date="2019-03" db="EMBL/GenBank/DDBJ databases">
        <title>Genomic Encyclopedia of Type Strains, Phase III (KMG-III): the genomes of soil and plant-associated and newly described type strains.</title>
        <authorList>
            <person name="Whitman W."/>
        </authorList>
    </citation>
    <scope>NUCLEOTIDE SEQUENCE [LARGE SCALE GENOMIC DNA]</scope>
    <source>
        <strain evidence="2 3">VKM Ac-2573</strain>
    </source>
</reference>
<evidence type="ECO:0000313" key="3">
    <source>
        <dbReference type="Proteomes" id="UP000295146"/>
    </source>
</evidence>
<organism evidence="2 3">
    <name type="scientific">Kribbella pratensis</name>
    <dbReference type="NCBI Taxonomy" id="2512112"/>
    <lineage>
        <taxon>Bacteria</taxon>
        <taxon>Bacillati</taxon>
        <taxon>Actinomycetota</taxon>
        <taxon>Actinomycetes</taxon>
        <taxon>Propionibacteriales</taxon>
        <taxon>Kribbellaceae</taxon>
        <taxon>Kribbella</taxon>
    </lineage>
</organism>
<keyword evidence="1" id="KW-0472">Membrane</keyword>
<dbReference type="Proteomes" id="UP000295146">
    <property type="component" value="Unassembled WGS sequence"/>
</dbReference>
<name>A0A4R8CME9_9ACTN</name>
<evidence type="ECO:0000313" key="2">
    <source>
        <dbReference type="EMBL" id="TDW77214.1"/>
    </source>
</evidence>
<keyword evidence="3" id="KW-1185">Reference proteome</keyword>
<evidence type="ECO:0000256" key="1">
    <source>
        <dbReference type="SAM" id="Phobius"/>
    </source>
</evidence>
<dbReference type="EMBL" id="SODP01000001">
    <property type="protein sequence ID" value="TDW77214.1"/>
    <property type="molecule type" value="Genomic_DNA"/>
</dbReference>
<proteinExistence type="predicted"/>
<dbReference type="AlphaFoldDB" id="A0A4R8CME9"/>